<dbReference type="EMBL" id="AHOM02000010">
    <property type="protein sequence ID" value="EJZ41455.1"/>
    <property type="molecule type" value="Genomic_DNA"/>
</dbReference>
<organism evidence="1 2">
    <name type="scientific">Leptospira licerasiae str. MMD4847</name>
    <dbReference type="NCBI Taxonomy" id="1049971"/>
    <lineage>
        <taxon>Bacteria</taxon>
        <taxon>Pseudomonadati</taxon>
        <taxon>Spirochaetota</taxon>
        <taxon>Spirochaetia</taxon>
        <taxon>Leptospirales</taxon>
        <taxon>Leptospiraceae</taxon>
        <taxon>Leptospira</taxon>
    </lineage>
</organism>
<evidence type="ECO:0000313" key="2">
    <source>
        <dbReference type="Proteomes" id="UP000018720"/>
    </source>
</evidence>
<evidence type="ECO:0000313" key="1">
    <source>
        <dbReference type="EMBL" id="EJZ41455.1"/>
    </source>
</evidence>
<protein>
    <submittedName>
        <fullName evidence="1">Uncharacterized protein</fullName>
    </submittedName>
</protein>
<sequence length="41" mass="4893">MGEAIFLLSQYCIFLNYYFFTNFVGAPTKSRIYIYLPINLF</sequence>
<reference evidence="1 2" key="1">
    <citation type="submission" date="2012-08" db="EMBL/GenBank/DDBJ databases">
        <authorList>
            <person name="Harkins D.M."/>
            <person name="Durkin A.S."/>
            <person name="Selengut J.D."/>
            <person name="Sanka R."/>
            <person name="DePew J."/>
            <person name="Purushe J."/>
            <person name="Matthias M.A."/>
            <person name="Vinetz J.M."/>
            <person name="Sutton G.G."/>
            <person name="Nelson W.C."/>
            <person name="Fouts D.E."/>
        </authorList>
    </citation>
    <scope>NUCLEOTIDE SEQUENCE [LARGE SCALE GENOMIC DNA]</scope>
    <source>
        <strain evidence="1 2">MMD4847</strain>
    </source>
</reference>
<dbReference type="Proteomes" id="UP000018720">
    <property type="component" value="Unassembled WGS sequence"/>
</dbReference>
<gene>
    <name evidence="1" type="ORF">LEP1GSC178_1613</name>
</gene>
<keyword evidence="2" id="KW-1185">Reference proteome</keyword>
<proteinExistence type="predicted"/>
<name>A0ABP2RAH1_9LEPT</name>
<accession>A0ABP2RAH1</accession>
<comment type="caution">
    <text evidence="1">The sequence shown here is derived from an EMBL/GenBank/DDBJ whole genome shotgun (WGS) entry which is preliminary data.</text>
</comment>